<accession>A0ABS6JI10</accession>
<protein>
    <submittedName>
        <fullName evidence="2">Uncharacterized protein</fullName>
    </submittedName>
</protein>
<evidence type="ECO:0000313" key="2">
    <source>
        <dbReference type="EMBL" id="MBU9713231.1"/>
    </source>
</evidence>
<evidence type="ECO:0000313" key="3">
    <source>
        <dbReference type="Proteomes" id="UP000784880"/>
    </source>
</evidence>
<keyword evidence="1" id="KW-0812">Transmembrane</keyword>
<reference evidence="2 3" key="1">
    <citation type="submission" date="2021-06" db="EMBL/GenBank/DDBJ databases">
        <title>Bacillus sp. RD4P76, an endophyte from a halophyte.</title>
        <authorList>
            <person name="Sun J.-Q."/>
        </authorList>
    </citation>
    <scope>NUCLEOTIDE SEQUENCE [LARGE SCALE GENOMIC DNA]</scope>
    <source>
        <strain evidence="2 3">CGMCC 1.15917</strain>
    </source>
</reference>
<keyword evidence="3" id="KW-1185">Reference proteome</keyword>
<organism evidence="2 3">
    <name type="scientific">Evansella tamaricis</name>
    <dbReference type="NCBI Taxonomy" id="2069301"/>
    <lineage>
        <taxon>Bacteria</taxon>
        <taxon>Bacillati</taxon>
        <taxon>Bacillota</taxon>
        <taxon>Bacilli</taxon>
        <taxon>Bacillales</taxon>
        <taxon>Bacillaceae</taxon>
        <taxon>Evansella</taxon>
    </lineage>
</organism>
<dbReference type="RefSeq" id="WP_217067396.1">
    <property type="nucleotide sequence ID" value="NZ_JAHQCS010000129.1"/>
</dbReference>
<sequence length="55" mass="6405">MDKERIFEILTFGFFMAILAAILDNIGSNLVWWTYSLIPVDYCIIPYSLLLISIF</sequence>
<comment type="caution">
    <text evidence="2">The sequence shown here is derived from an EMBL/GenBank/DDBJ whole genome shotgun (WGS) entry which is preliminary data.</text>
</comment>
<evidence type="ECO:0000256" key="1">
    <source>
        <dbReference type="SAM" id="Phobius"/>
    </source>
</evidence>
<proteinExistence type="predicted"/>
<feature type="transmembrane region" description="Helical" evidence="1">
    <location>
        <begin position="7"/>
        <end position="26"/>
    </location>
</feature>
<gene>
    <name evidence="2" type="ORF">KS419_15985</name>
</gene>
<keyword evidence="1" id="KW-1133">Transmembrane helix</keyword>
<dbReference type="EMBL" id="JAHQCS010000129">
    <property type="protein sequence ID" value="MBU9713231.1"/>
    <property type="molecule type" value="Genomic_DNA"/>
</dbReference>
<keyword evidence="1" id="KW-0472">Membrane</keyword>
<name>A0ABS6JI10_9BACI</name>
<feature type="transmembrane region" description="Helical" evidence="1">
    <location>
        <begin position="32"/>
        <end position="52"/>
    </location>
</feature>
<dbReference type="Proteomes" id="UP000784880">
    <property type="component" value="Unassembled WGS sequence"/>
</dbReference>